<keyword evidence="1" id="KW-0732">Signal</keyword>
<name>H9UGS5_SPIAZ</name>
<evidence type="ECO:0008006" key="4">
    <source>
        <dbReference type="Google" id="ProtNLM"/>
    </source>
</evidence>
<protein>
    <recommendedName>
        <fullName evidence="4">Outer membrane protein beta-barrel domain-containing protein</fullName>
    </recommendedName>
</protein>
<dbReference type="KEGG" id="sfc:Spiaf_0618"/>
<reference evidence="3" key="1">
    <citation type="journal article" date="2013" name="Stand. Genomic Sci.">
        <title>Complete genome sequence of the halophilic bacterium Spirochaeta africana type strain (Z-7692(T)) from the alkaline Lake Magadi in the East African Rift.</title>
        <authorList>
            <person name="Liolos K."/>
            <person name="Abt B."/>
            <person name="Scheuner C."/>
            <person name="Teshima H."/>
            <person name="Held B."/>
            <person name="Lapidus A."/>
            <person name="Nolan M."/>
            <person name="Lucas S."/>
            <person name="Deshpande S."/>
            <person name="Cheng J.F."/>
            <person name="Tapia R."/>
            <person name="Goodwin L.A."/>
            <person name="Pitluck S."/>
            <person name="Pagani I."/>
            <person name="Ivanova N."/>
            <person name="Mavromatis K."/>
            <person name="Mikhailova N."/>
            <person name="Huntemann M."/>
            <person name="Pati A."/>
            <person name="Chen A."/>
            <person name="Palaniappan K."/>
            <person name="Land M."/>
            <person name="Rohde M."/>
            <person name="Tindall B.J."/>
            <person name="Detter J.C."/>
            <person name="Goker M."/>
            <person name="Bristow J."/>
            <person name="Eisen J.A."/>
            <person name="Markowitz V."/>
            <person name="Hugenholtz P."/>
            <person name="Woyke T."/>
            <person name="Klenk H.P."/>
            <person name="Kyrpides N.C."/>
        </authorList>
    </citation>
    <scope>NUCLEOTIDE SEQUENCE</scope>
    <source>
        <strain evidence="3">ATCC 700263 / DSM 8902 / Z-7692</strain>
    </source>
</reference>
<dbReference type="PATRIC" id="fig|889378.3.peg.627"/>
<evidence type="ECO:0000313" key="2">
    <source>
        <dbReference type="EMBL" id="AFG36718.1"/>
    </source>
</evidence>
<keyword evidence="3" id="KW-1185">Reference proteome</keyword>
<dbReference type="HOGENOM" id="CLU_1304227_0_0_12"/>
<evidence type="ECO:0000313" key="3">
    <source>
        <dbReference type="Proteomes" id="UP000007383"/>
    </source>
</evidence>
<dbReference type="EMBL" id="CP003282">
    <property type="protein sequence ID" value="AFG36718.1"/>
    <property type="molecule type" value="Genomic_DNA"/>
</dbReference>
<dbReference type="RefSeq" id="WP_014454715.1">
    <property type="nucleotide sequence ID" value="NC_017098.1"/>
</dbReference>
<gene>
    <name evidence="2" type="ordered locus">Spiaf_0618</name>
</gene>
<feature type="signal peptide" evidence="1">
    <location>
        <begin position="1"/>
        <end position="24"/>
    </location>
</feature>
<dbReference type="STRING" id="889378.Spiaf_0618"/>
<feature type="chain" id="PRO_5003623007" description="Outer membrane protein beta-barrel domain-containing protein" evidence="1">
    <location>
        <begin position="25"/>
        <end position="211"/>
    </location>
</feature>
<accession>H9UGS5</accession>
<dbReference type="Proteomes" id="UP000007383">
    <property type="component" value="Chromosome"/>
</dbReference>
<proteinExistence type="predicted"/>
<evidence type="ECO:0000256" key="1">
    <source>
        <dbReference type="SAM" id="SignalP"/>
    </source>
</evidence>
<dbReference type="AlphaFoldDB" id="H9UGS5"/>
<organism evidence="2 3">
    <name type="scientific">Spirochaeta africana (strain ATCC 700263 / DSM 8902 / Z-7692)</name>
    <dbReference type="NCBI Taxonomy" id="889378"/>
    <lineage>
        <taxon>Bacteria</taxon>
        <taxon>Pseudomonadati</taxon>
        <taxon>Spirochaetota</taxon>
        <taxon>Spirochaetia</taxon>
        <taxon>Spirochaetales</taxon>
        <taxon>Spirochaetaceae</taxon>
        <taxon>Spirochaeta</taxon>
    </lineage>
</organism>
<sequence length="211" mass="22695">MNRIKCVLIAALPVLLAVTGCVTAGQDSAYPLPAGTVAFGVHGSLPLDRLADDSSLPNQRVIPALSTRVGLPHRLEFSTEIGYAGIGMHLKGGLLPLDSPVQITPIAGGYLLPEPSLNAGLLAGTRIIPGTELYGGLRVMERPLLWGDPVLQSSAGVHLLHDRMFSLQLAYTHLHLLGDPWLLIKKDAALISVGVLFHPNRVDWWRSVRFP</sequence>
<dbReference type="PROSITE" id="PS51257">
    <property type="entry name" value="PROKAR_LIPOPROTEIN"/>
    <property type="match status" value="1"/>
</dbReference>